<organism evidence="4 5">
    <name type="scientific">Paramicrobacterium chengjingii</name>
    <dbReference type="NCBI Taxonomy" id="2769067"/>
    <lineage>
        <taxon>Bacteria</taxon>
        <taxon>Bacillati</taxon>
        <taxon>Actinomycetota</taxon>
        <taxon>Actinomycetes</taxon>
        <taxon>Micrococcales</taxon>
        <taxon>Microbacteriaceae</taxon>
        <taxon>Paramicrobacterium</taxon>
    </lineage>
</organism>
<evidence type="ECO:0000259" key="3">
    <source>
        <dbReference type="Pfam" id="PF24481"/>
    </source>
</evidence>
<sequence>MKAPNAEQKKLLELQQIDSTLDRLAHREKNLPENALLREAAAERDGIVSRLATEVGAVEDAEADLGRLESDAATVAARMERDEQRLQHTSSVKDVAALESELESLRGRTAVLEEQQLDVMQTVEDARGVADGTHAEGVEIDARITEIRSQIQTALDDIAAERGTLAGTRHALTEKLDTELLEAYEKQRAKTGIGAAHFRAGTCGGCTMSLTGQDLANVRAAALDDVVRCPECNCIVVRTEESGLW</sequence>
<proteinExistence type="predicted"/>
<evidence type="ECO:0000313" key="4">
    <source>
        <dbReference type="EMBL" id="QPZ40062.1"/>
    </source>
</evidence>
<keyword evidence="5" id="KW-1185">Reference proteome</keyword>
<feature type="domain" description="CT398-like coiled coil hairpin" evidence="3">
    <location>
        <begin position="14"/>
        <end position="192"/>
    </location>
</feature>
<dbReference type="SUPFAM" id="SSF46966">
    <property type="entry name" value="Spectrin repeat"/>
    <property type="match status" value="1"/>
</dbReference>
<dbReference type="Pfam" id="PF24481">
    <property type="entry name" value="CT398_CC"/>
    <property type="match status" value="1"/>
</dbReference>
<name>A0ABX6YMV7_9MICO</name>
<dbReference type="PANTHER" id="PTHR39082">
    <property type="entry name" value="PHOSPHOLIPASE C-BETA-2-RELATED"/>
    <property type="match status" value="1"/>
</dbReference>
<accession>A0ABX6YMV7</accession>
<reference evidence="4 5" key="1">
    <citation type="submission" date="2020-12" db="EMBL/GenBank/DDBJ databases">
        <title>Microbacterium sp. HY060.</title>
        <authorList>
            <person name="Zhou J."/>
        </authorList>
    </citation>
    <scope>NUCLEOTIDE SEQUENCE [LARGE SCALE GENOMIC DNA]</scope>
    <source>
        <strain evidence="4 5">HY60</strain>
    </source>
</reference>
<dbReference type="Pfam" id="PF02591">
    <property type="entry name" value="Zn_ribbon_9"/>
    <property type="match status" value="1"/>
</dbReference>
<gene>
    <name evidence="4" type="ORF">HCR76_08660</name>
</gene>
<dbReference type="Proteomes" id="UP000662814">
    <property type="component" value="Chromosome"/>
</dbReference>
<keyword evidence="1" id="KW-0175">Coiled coil</keyword>
<dbReference type="EMBL" id="CP061169">
    <property type="protein sequence ID" value="QPZ40062.1"/>
    <property type="molecule type" value="Genomic_DNA"/>
</dbReference>
<evidence type="ECO:0000259" key="2">
    <source>
        <dbReference type="Pfam" id="PF02591"/>
    </source>
</evidence>
<dbReference type="Gene3D" id="1.10.287.1490">
    <property type="match status" value="1"/>
</dbReference>
<dbReference type="InterPro" id="IPR003743">
    <property type="entry name" value="Zf-RING_7"/>
</dbReference>
<evidence type="ECO:0008006" key="6">
    <source>
        <dbReference type="Google" id="ProtNLM"/>
    </source>
</evidence>
<dbReference type="InterPro" id="IPR056003">
    <property type="entry name" value="CT398_CC_hairpin"/>
</dbReference>
<dbReference type="PANTHER" id="PTHR39082:SF1">
    <property type="entry name" value="SCAVENGER RECEPTOR CLASS A MEMBER 3"/>
    <property type="match status" value="1"/>
</dbReference>
<evidence type="ECO:0000313" key="5">
    <source>
        <dbReference type="Proteomes" id="UP000662814"/>
    </source>
</evidence>
<feature type="domain" description="C4-type zinc ribbon" evidence="2">
    <location>
        <begin position="202"/>
        <end position="236"/>
    </location>
</feature>
<dbReference type="InterPro" id="IPR052376">
    <property type="entry name" value="Oxidative_Scav/Glycosyltrans"/>
</dbReference>
<feature type="coiled-coil region" evidence="1">
    <location>
        <begin position="58"/>
        <end position="115"/>
    </location>
</feature>
<dbReference type="RefSeq" id="WP_166990038.1">
    <property type="nucleotide sequence ID" value="NZ_CP061169.1"/>
</dbReference>
<evidence type="ECO:0000256" key="1">
    <source>
        <dbReference type="SAM" id="Coils"/>
    </source>
</evidence>
<protein>
    <recommendedName>
        <fullName evidence="6">C4-type zinc ribbon domain-containing protein</fullName>
    </recommendedName>
</protein>